<comment type="function">
    <text evidence="5">Catalyzes the interconversion between the alpha and beta anomers from at least three hexose 6-phosphate sugars (Glc6P, Gal6P, and Man6P).</text>
</comment>
<dbReference type="SUPFAM" id="SSF74650">
    <property type="entry name" value="Galactose mutarotase-like"/>
    <property type="match status" value="1"/>
</dbReference>
<dbReference type="GO" id="GO:0047938">
    <property type="term" value="F:glucose-6-phosphate 1-epimerase activity"/>
    <property type="evidence" value="ECO:0007669"/>
    <property type="project" value="UniProtKB-UniRule"/>
</dbReference>
<organism evidence="8 9">
    <name type="scientific">Neolentinus lepideus HHB14362 ss-1</name>
    <dbReference type="NCBI Taxonomy" id="1314782"/>
    <lineage>
        <taxon>Eukaryota</taxon>
        <taxon>Fungi</taxon>
        <taxon>Dikarya</taxon>
        <taxon>Basidiomycota</taxon>
        <taxon>Agaricomycotina</taxon>
        <taxon>Agaricomycetes</taxon>
        <taxon>Gloeophyllales</taxon>
        <taxon>Gloeophyllaceae</taxon>
        <taxon>Neolentinus</taxon>
    </lineage>
</organism>
<protein>
    <recommendedName>
        <fullName evidence="3 5">Glucose-6-phosphate 1-epimerase</fullName>
        <ecNumber evidence="3 5">5.1.3.15</ecNumber>
    </recommendedName>
</protein>
<dbReference type="InterPro" id="IPR014718">
    <property type="entry name" value="GH-type_carb-bd"/>
</dbReference>
<accession>A0A165VYG8</accession>
<feature type="binding site" evidence="7">
    <location>
        <position position="61"/>
    </location>
    <ligand>
        <name>substrate</name>
    </ligand>
</feature>
<evidence type="ECO:0000313" key="8">
    <source>
        <dbReference type="EMBL" id="KZT30384.1"/>
    </source>
</evidence>
<feature type="active site" evidence="6">
    <location>
        <position position="166"/>
    </location>
</feature>
<dbReference type="Pfam" id="PF01263">
    <property type="entry name" value="Aldose_epim"/>
    <property type="match status" value="1"/>
</dbReference>
<name>A0A165VYG8_9AGAM</name>
<evidence type="ECO:0000256" key="4">
    <source>
        <dbReference type="ARBA" id="ARBA00023235"/>
    </source>
</evidence>
<evidence type="ECO:0000256" key="2">
    <source>
        <dbReference type="ARBA" id="ARBA00005866"/>
    </source>
</evidence>
<proteinExistence type="inferred from homology"/>
<dbReference type="AlphaFoldDB" id="A0A165VYG8"/>
<dbReference type="GO" id="GO:0030246">
    <property type="term" value="F:carbohydrate binding"/>
    <property type="evidence" value="ECO:0007669"/>
    <property type="project" value="UniProtKB-UniRule"/>
</dbReference>
<dbReference type="EMBL" id="KV425551">
    <property type="protein sequence ID" value="KZT30384.1"/>
    <property type="molecule type" value="Genomic_DNA"/>
</dbReference>
<dbReference type="PANTHER" id="PTHR11122">
    <property type="entry name" value="APOSPORY-ASSOCIATED PROTEIN C-RELATED"/>
    <property type="match status" value="1"/>
</dbReference>
<dbReference type="PANTHER" id="PTHR11122:SF13">
    <property type="entry name" value="GLUCOSE-6-PHOSPHATE 1-EPIMERASE"/>
    <property type="match status" value="1"/>
</dbReference>
<evidence type="ECO:0000256" key="6">
    <source>
        <dbReference type="PIRSR" id="PIRSR016020-1"/>
    </source>
</evidence>
<keyword evidence="4 5" id="KW-0413">Isomerase</keyword>
<comment type="catalytic activity">
    <reaction evidence="1">
        <text>alpha-D-glucose 6-phosphate = beta-D-glucose 6-phosphate</text>
        <dbReference type="Rhea" id="RHEA:16249"/>
        <dbReference type="ChEBI" id="CHEBI:58225"/>
        <dbReference type="ChEBI" id="CHEBI:58247"/>
        <dbReference type="EC" id="5.1.3.15"/>
    </reaction>
</comment>
<dbReference type="GO" id="GO:0005737">
    <property type="term" value="C:cytoplasm"/>
    <property type="evidence" value="ECO:0007669"/>
    <property type="project" value="TreeGrafter"/>
</dbReference>
<sequence length="306" mass="33420">MPVEQNGGNIILTHPKGASAEILLYGATVISWKSGSKTSSTPVERLFVSSKAALDGSKAVRGGIPVVFPNFGAPTHPEHSKLSQHGFARSAVWSFESIVVDNDAGVSVRLTLTPTPDIIAKYFRPFHLAYVVTLAEHQLSTDLHVKNTSQTTSTPPDALEFQALLHTYIRAPANAVLVYPLQGAKYYDKTESTEEARSQSKEETRAGVDVKKFTDSVYENAPGQYQVIWPGGGLEIRAKNFKDVVVWNPSQEAGSKLTDMEEGGWERFVCVEPGYVRGFATLNPGETWIGQQVLTVLEGERTQGQL</sequence>
<dbReference type="InterPro" id="IPR008183">
    <property type="entry name" value="Aldose_1/G6P_1-epimerase"/>
</dbReference>
<evidence type="ECO:0000256" key="1">
    <source>
        <dbReference type="ARBA" id="ARBA00001096"/>
    </source>
</evidence>
<gene>
    <name evidence="8" type="ORF">NEOLEDRAFT_1125920</name>
</gene>
<keyword evidence="9" id="KW-1185">Reference proteome</keyword>
<feature type="binding site" evidence="7">
    <location>
        <position position="84"/>
    </location>
    <ligand>
        <name>substrate</name>
    </ligand>
</feature>
<comment type="similarity">
    <text evidence="2 5">Belongs to the glucose-6-phosphate 1-epimerase family.</text>
</comment>
<dbReference type="InParanoid" id="A0A165VYG8"/>
<evidence type="ECO:0000256" key="5">
    <source>
        <dbReference type="PIRNR" id="PIRNR016020"/>
    </source>
</evidence>
<dbReference type="STRING" id="1314782.A0A165VYG8"/>
<reference evidence="8 9" key="1">
    <citation type="journal article" date="2016" name="Mol. Biol. Evol.">
        <title>Comparative Genomics of Early-Diverging Mushroom-Forming Fungi Provides Insights into the Origins of Lignocellulose Decay Capabilities.</title>
        <authorList>
            <person name="Nagy L.G."/>
            <person name="Riley R."/>
            <person name="Tritt A."/>
            <person name="Adam C."/>
            <person name="Daum C."/>
            <person name="Floudas D."/>
            <person name="Sun H."/>
            <person name="Yadav J.S."/>
            <person name="Pangilinan J."/>
            <person name="Larsson K.H."/>
            <person name="Matsuura K."/>
            <person name="Barry K."/>
            <person name="Labutti K."/>
            <person name="Kuo R."/>
            <person name="Ohm R.A."/>
            <person name="Bhattacharya S.S."/>
            <person name="Shirouzu T."/>
            <person name="Yoshinaga Y."/>
            <person name="Martin F.M."/>
            <person name="Grigoriev I.V."/>
            <person name="Hibbett D.S."/>
        </authorList>
    </citation>
    <scope>NUCLEOTIDE SEQUENCE [LARGE SCALE GENOMIC DNA]</scope>
    <source>
        <strain evidence="8 9">HHB14362 ss-1</strain>
    </source>
</reference>
<dbReference type="Proteomes" id="UP000076761">
    <property type="component" value="Unassembled WGS sequence"/>
</dbReference>
<feature type="active site" evidence="6">
    <location>
        <position position="272"/>
    </location>
</feature>
<dbReference type="Gene3D" id="2.70.98.10">
    <property type="match status" value="1"/>
</dbReference>
<dbReference type="GO" id="GO:0005975">
    <property type="term" value="P:carbohydrate metabolic process"/>
    <property type="evidence" value="ECO:0007669"/>
    <property type="project" value="InterPro"/>
</dbReference>
<dbReference type="PIRSF" id="PIRSF016020">
    <property type="entry name" value="PHexose_mutarotase"/>
    <property type="match status" value="1"/>
</dbReference>
<evidence type="ECO:0000256" key="7">
    <source>
        <dbReference type="PIRSR" id="PIRSR016020-2"/>
    </source>
</evidence>
<evidence type="ECO:0000313" key="9">
    <source>
        <dbReference type="Proteomes" id="UP000076761"/>
    </source>
</evidence>
<dbReference type="CDD" id="cd09020">
    <property type="entry name" value="D-hex-6-P-epi_like"/>
    <property type="match status" value="1"/>
</dbReference>
<dbReference type="InterPro" id="IPR025532">
    <property type="entry name" value="G6P_1-epimerase"/>
</dbReference>
<feature type="binding site" evidence="7">
    <location>
        <position position="89"/>
    </location>
    <ligand>
        <name>substrate</name>
    </ligand>
</feature>
<evidence type="ECO:0000256" key="3">
    <source>
        <dbReference type="ARBA" id="ARBA00012083"/>
    </source>
</evidence>
<dbReference type="EC" id="5.1.3.15" evidence="3 5"/>
<dbReference type="OrthoDB" id="1659429at2759"/>
<dbReference type="InterPro" id="IPR011013">
    <property type="entry name" value="Gal_mutarotase_sf_dom"/>
</dbReference>